<reference evidence="2 3" key="1">
    <citation type="submission" date="2019-06" db="EMBL/GenBank/DDBJ databases">
        <title>Sequencing the genomes of 1000 actinobacteria strains.</title>
        <authorList>
            <person name="Klenk H.-P."/>
        </authorList>
    </citation>
    <scope>NUCLEOTIDE SEQUENCE [LARGE SCALE GENOMIC DNA]</scope>
    <source>
        <strain evidence="2 3">DSM 105492</strain>
    </source>
</reference>
<feature type="transmembrane region" description="Helical" evidence="1">
    <location>
        <begin position="126"/>
        <end position="143"/>
    </location>
</feature>
<dbReference type="AlphaFoldDB" id="A0A543FJU2"/>
<gene>
    <name evidence="2" type="ORF">FB391_0362</name>
</gene>
<feature type="transmembrane region" description="Helical" evidence="1">
    <location>
        <begin position="155"/>
        <end position="180"/>
    </location>
</feature>
<comment type="caution">
    <text evidence="2">The sequence shown here is derived from an EMBL/GenBank/DDBJ whole genome shotgun (WGS) entry which is preliminary data.</text>
</comment>
<dbReference type="Gene3D" id="3.30.70.270">
    <property type="match status" value="1"/>
</dbReference>
<proteinExistence type="predicted"/>
<dbReference type="Proteomes" id="UP000320235">
    <property type="component" value="Unassembled WGS sequence"/>
</dbReference>
<protein>
    <recommendedName>
        <fullName evidence="4">GGDEF domain-containing protein</fullName>
    </recommendedName>
</protein>
<feature type="transmembrane region" description="Helical" evidence="1">
    <location>
        <begin position="41"/>
        <end position="58"/>
    </location>
</feature>
<keyword evidence="1" id="KW-1133">Transmembrane helix</keyword>
<keyword evidence="1" id="KW-0472">Membrane</keyword>
<evidence type="ECO:0000313" key="3">
    <source>
        <dbReference type="Proteomes" id="UP000320235"/>
    </source>
</evidence>
<sequence>MTALLSGAGIDLGIAQAVITTLATMLTIGIAFLVKPGRATLYWSFAFALAMAATYGVVAGDVTGMETLRRASLGALMGSPALLWSGFRADWGMRPHVWAGPLVAVASALALALAGDVAWFTLAYRTVFFAASVFAALFVVDWARRGAAARADRLLLPLAIVSIAFFVTGAATFIAGLVFPPSGGDDFTLVRLVSSAGMLVYVACALIAVVGATARDGGLGRSTTVSSAWQQFERTAGERLLRAQKSSEPWSVVFLAIDDAADIRQSAGAPAFSSLSDRLEATAREVFPAESDVGSPSAGAVVALVPRPEATVRDLLRTALERITELDVDGALPIRPTASAGWAPVSVLGYDLDTLVYTGREAARLASGKGGDRWERVSAATVERLISRTELP</sequence>
<dbReference type="InterPro" id="IPR043128">
    <property type="entry name" value="Rev_trsase/Diguanyl_cyclase"/>
</dbReference>
<dbReference type="EMBL" id="VFPE01000001">
    <property type="protein sequence ID" value="TQM34075.1"/>
    <property type="molecule type" value="Genomic_DNA"/>
</dbReference>
<name>A0A543FJU2_9MICO</name>
<dbReference type="RefSeq" id="WP_141892580.1">
    <property type="nucleotide sequence ID" value="NZ_BAABLH010000001.1"/>
</dbReference>
<evidence type="ECO:0008006" key="4">
    <source>
        <dbReference type="Google" id="ProtNLM"/>
    </source>
</evidence>
<dbReference type="OrthoDB" id="5082312at2"/>
<evidence type="ECO:0000256" key="1">
    <source>
        <dbReference type="SAM" id="Phobius"/>
    </source>
</evidence>
<feature type="transmembrane region" description="Helical" evidence="1">
    <location>
        <begin position="192"/>
        <end position="212"/>
    </location>
</feature>
<accession>A0A543FJU2</accession>
<organism evidence="2 3">
    <name type="scientific">Microbacterium kyungheense</name>
    <dbReference type="NCBI Taxonomy" id="1263636"/>
    <lineage>
        <taxon>Bacteria</taxon>
        <taxon>Bacillati</taxon>
        <taxon>Actinomycetota</taxon>
        <taxon>Actinomycetes</taxon>
        <taxon>Micrococcales</taxon>
        <taxon>Microbacteriaceae</taxon>
        <taxon>Microbacterium</taxon>
    </lineage>
</organism>
<keyword evidence="3" id="KW-1185">Reference proteome</keyword>
<feature type="transmembrane region" description="Helical" evidence="1">
    <location>
        <begin position="99"/>
        <end position="120"/>
    </location>
</feature>
<feature type="transmembrane region" description="Helical" evidence="1">
    <location>
        <begin position="12"/>
        <end position="34"/>
    </location>
</feature>
<keyword evidence="1" id="KW-0812">Transmembrane</keyword>
<evidence type="ECO:0000313" key="2">
    <source>
        <dbReference type="EMBL" id="TQM34075.1"/>
    </source>
</evidence>